<evidence type="ECO:0000313" key="1">
    <source>
        <dbReference type="EMBL" id="GGB79061.1"/>
    </source>
</evidence>
<keyword evidence="2" id="KW-1185">Reference proteome</keyword>
<accession>A0ABQ1JY38</accession>
<reference evidence="2" key="1">
    <citation type="journal article" date="2019" name="Int. J. Syst. Evol. Microbiol.">
        <title>The Global Catalogue of Microorganisms (GCM) 10K type strain sequencing project: providing services to taxonomists for standard genome sequencing and annotation.</title>
        <authorList>
            <consortium name="The Broad Institute Genomics Platform"/>
            <consortium name="The Broad Institute Genome Sequencing Center for Infectious Disease"/>
            <person name="Wu L."/>
            <person name="Ma J."/>
        </authorList>
    </citation>
    <scope>NUCLEOTIDE SEQUENCE [LARGE SCALE GENOMIC DNA]</scope>
    <source>
        <strain evidence="2">CGMCC 1.15341</strain>
    </source>
</reference>
<dbReference type="EMBL" id="BMIJ01000001">
    <property type="protein sequence ID" value="GGB79061.1"/>
    <property type="molecule type" value="Genomic_DNA"/>
</dbReference>
<protein>
    <recommendedName>
        <fullName evidence="3">Transcriptional regulator</fullName>
    </recommendedName>
</protein>
<evidence type="ECO:0008006" key="3">
    <source>
        <dbReference type="Google" id="ProtNLM"/>
    </source>
</evidence>
<evidence type="ECO:0000313" key="2">
    <source>
        <dbReference type="Proteomes" id="UP000629025"/>
    </source>
</evidence>
<dbReference type="Proteomes" id="UP000629025">
    <property type="component" value="Unassembled WGS sequence"/>
</dbReference>
<sequence>MNIDQALMDPAQVFDEPGDVLEEASLSREEKIKILRRWEFDAREREVAEEENMAGVQDSRLGDILAALNRLGATDENSHSPPTKQGGE</sequence>
<comment type="caution">
    <text evidence="1">The sequence shown here is derived from an EMBL/GenBank/DDBJ whole genome shotgun (WGS) entry which is preliminary data.</text>
</comment>
<gene>
    <name evidence="1" type="ORF">GCM10011352_00870</name>
</gene>
<organism evidence="1 2">
    <name type="scientific">Marinobacterium zhoushanense</name>
    <dbReference type="NCBI Taxonomy" id="1679163"/>
    <lineage>
        <taxon>Bacteria</taxon>
        <taxon>Pseudomonadati</taxon>
        <taxon>Pseudomonadota</taxon>
        <taxon>Gammaproteobacteria</taxon>
        <taxon>Oceanospirillales</taxon>
        <taxon>Oceanospirillaceae</taxon>
        <taxon>Marinobacterium</taxon>
    </lineage>
</organism>
<name>A0ABQ1JY38_9GAMM</name>
<proteinExistence type="predicted"/>